<evidence type="ECO:0000313" key="2">
    <source>
        <dbReference type="EnsemblPlants" id="Kaladp0011s0628.1.v1.1"/>
    </source>
</evidence>
<evidence type="ECO:0000313" key="3">
    <source>
        <dbReference type="Proteomes" id="UP000594263"/>
    </source>
</evidence>
<dbReference type="Proteomes" id="UP000594263">
    <property type="component" value="Unplaced"/>
</dbReference>
<dbReference type="AlphaFoldDB" id="A0A7N0RI36"/>
<evidence type="ECO:0000256" key="1">
    <source>
        <dbReference type="SAM" id="MobiDB-lite"/>
    </source>
</evidence>
<dbReference type="OMA" id="ENGQRSH"/>
<dbReference type="PANTHER" id="PTHR31115">
    <property type="entry name" value="OS05G0107300 PROTEIN"/>
    <property type="match status" value="1"/>
</dbReference>
<accession>A0A7N0RI36</accession>
<name>A0A7N0RI36_KALFE</name>
<dbReference type="EnsemblPlants" id="Kaladp0011s0628.1.v1.1">
    <property type="protein sequence ID" value="Kaladp0011s0628.1.v1.1"/>
    <property type="gene ID" value="Kaladp0011s0628.v1.1"/>
</dbReference>
<reference evidence="2" key="1">
    <citation type="submission" date="2021-01" db="UniProtKB">
        <authorList>
            <consortium name="EnsemblPlants"/>
        </authorList>
    </citation>
    <scope>IDENTIFICATION</scope>
</reference>
<dbReference type="Gramene" id="Kaladp0011s0628.1.v1.1">
    <property type="protein sequence ID" value="Kaladp0011s0628.1.v1.1"/>
    <property type="gene ID" value="Kaladp0011s0628.v1.1"/>
</dbReference>
<organism evidence="2 3">
    <name type="scientific">Kalanchoe fedtschenkoi</name>
    <name type="common">Lavender scallops</name>
    <name type="synonym">South American air plant</name>
    <dbReference type="NCBI Taxonomy" id="63787"/>
    <lineage>
        <taxon>Eukaryota</taxon>
        <taxon>Viridiplantae</taxon>
        <taxon>Streptophyta</taxon>
        <taxon>Embryophyta</taxon>
        <taxon>Tracheophyta</taxon>
        <taxon>Spermatophyta</taxon>
        <taxon>Magnoliopsida</taxon>
        <taxon>eudicotyledons</taxon>
        <taxon>Gunneridae</taxon>
        <taxon>Pentapetalae</taxon>
        <taxon>Saxifragales</taxon>
        <taxon>Crassulaceae</taxon>
        <taxon>Kalanchoe</taxon>
    </lineage>
</organism>
<protein>
    <submittedName>
        <fullName evidence="2">Uncharacterized protein</fullName>
    </submittedName>
</protein>
<sequence>MSGSLRFESTSASSEELGYTNNSYSNGHRGNYLGSSLGRSGSFRESNENRVFGSGGPVSRSHVATITGELPPLSQCLALEPITIGDQKFNRSGEVKRVLGFSYGSVTEDSPLEAVHARSPPPVAQEDLKRFKASVADTSMKARGRTKKLDESLHKLNKYYDAVNSQKYQRYDLLTNEKSGGPTLPKNGAQIQRNLPEERSKNVNLNKRVRTAVADLRLCT</sequence>
<dbReference type="PANTHER" id="PTHR31115:SF2">
    <property type="entry name" value="OS05G0107300 PROTEIN"/>
    <property type="match status" value="1"/>
</dbReference>
<proteinExistence type="predicted"/>
<keyword evidence="3" id="KW-1185">Reference proteome</keyword>
<feature type="region of interest" description="Disordered" evidence="1">
    <location>
        <begin position="1"/>
        <end position="28"/>
    </location>
</feature>